<evidence type="ECO:0000259" key="5">
    <source>
        <dbReference type="PROSITE" id="PS50104"/>
    </source>
</evidence>
<dbReference type="InterPro" id="IPR032675">
    <property type="entry name" value="LRR_dom_sf"/>
</dbReference>
<dbReference type="GO" id="GO:0007165">
    <property type="term" value="P:signal transduction"/>
    <property type="evidence" value="ECO:0007669"/>
    <property type="project" value="InterPro"/>
</dbReference>
<accession>A0A072VIE9</accession>
<dbReference type="Gene3D" id="1.10.8.430">
    <property type="entry name" value="Helical domain of apoptotic protease-activating factors"/>
    <property type="match status" value="1"/>
</dbReference>
<reference evidence="6 8" key="1">
    <citation type="journal article" date="2011" name="Nature">
        <title>The Medicago genome provides insight into the evolution of rhizobial symbioses.</title>
        <authorList>
            <person name="Young N.D."/>
            <person name="Debelle F."/>
            <person name="Oldroyd G.E."/>
            <person name="Geurts R."/>
            <person name="Cannon S.B."/>
            <person name="Udvardi M.K."/>
            <person name="Benedito V.A."/>
            <person name="Mayer K.F."/>
            <person name="Gouzy J."/>
            <person name="Schoof H."/>
            <person name="Van de Peer Y."/>
            <person name="Proost S."/>
            <person name="Cook D.R."/>
            <person name="Meyers B.C."/>
            <person name="Spannagl M."/>
            <person name="Cheung F."/>
            <person name="De Mita S."/>
            <person name="Krishnakumar V."/>
            <person name="Gundlach H."/>
            <person name="Zhou S."/>
            <person name="Mudge J."/>
            <person name="Bharti A.K."/>
            <person name="Murray J.D."/>
            <person name="Naoumkina M.A."/>
            <person name="Rosen B."/>
            <person name="Silverstein K.A."/>
            <person name="Tang H."/>
            <person name="Rombauts S."/>
            <person name="Zhao P.X."/>
            <person name="Zhou P."/>
            <person name="Barbe V."/>
            <person name="Bardou P."/>
            <person name="Bechner M."/>
            <person name="Bellec A."/>
            <person name="Berger A."/>
            <person name="Berges H."/>
            <person name="Bidwell S."/>
            <person name="Bisseling T."/>
            <person name="Choisne N."/>
            <person name="Couloux A."/>
            <person name="Denny R."/>
            <person name="Deshpande S."/>
            <person name="Dai X."/>
            <person name="Doyle J.J."/>
            <person name="Dudez A.M."/>
            <person name="Farmer A.D."/>
            <person name="Fouteau S."/>
            <person name="Franken C."/>
            <person name="Gibelin C."/>
            <person name="Gish J."/>
            <person name="Goldstein S."/>
            <person name="Gonzalez A.J."/>
            <person name="Green P.J."/>
            <person name="Hallab A."/>
            <person name="Hartog M."/>
            <person name="Hua A."/>
            <person name="Humphray S.J."/>
            <person name="Jeong D.H."/>
            <person name="Jing Y."/>
            <person name="Jocker A."/>
            <person name="Kenton S.M."/>
            <person name="Kim D.J."/>
            <person name="Klee K."/>
            <person name="Lai H."/>
            <person name="Lang C."/>
            <person name="Lin S."/>
            <person name="Macmil S.L."/>
            <person name="Magdelenat G."/>
            <person name="Matthews L."/>
            <person name="McCorrison J."/>
            <person name="Monaghan E.L."/>
            <person name="Mun J.H."/>
            <person name="Najar F.Z."/>
            <person name="Nicholson C."/>
            <person name="Noirot C."/>
            <person name="O'Bleness M."/>
            <person name="Paule C.R."/>
            <person name="Poulain J."/>
            <person name="Prion F."/>
            <person name="Qin B."/>
            <person name="Qu C."/>
            <person name="Retzel E.F."/>
            <person name="Riddle C."/>
            <person name="Sallet E."/>
            <person name="Samain S."/>
            <person name="Samson N."/>
            <person name="Sanders I."/>
            <person name="Saurat O."/>
            <person name="Scarpelli C."/>
            <person name="Schiex T."/>
            <person name="Segurens B."/>
            <person name="Severin A.J."/>
            <person name="Sherrier D.J."/>
            <person name="Shi R."/>
            <person name="Sims S."/>
            <person name="Singer S.R."/>
            <person name="Sinharoy S."/>
            <person name="Sterck L."/>
            <person name="Viollet A."/>
            <person name="Wang B.B."/>
            <person name="Wang K."/>
            <person name="Wang M."/>
            <person name="Wang X."/>
            <person name="Warfsmann J."/>
            <person name="Weissenbach J."/>
            <person name="White D.D."/>
            <person name="White J.D."/>
            <person name="Wiley G.B."/>
            <person name="Wincker P."/>
            <person name="Xing Y."/>
            <person name="Yang L."/>
            <person name="Yao Z."/>
            <person name="Ying F."/>
            <person name="Zhai J."/>
            <person name="Zhou L."/>
            <person name="Zuber A."/>
            <person name="Denarie J."/>
            <person name="Dixon R.A."/>
            <person name="May G.D."/>
            <person name="Schwartz D.C."/>
            <person name="Rogers J."/>
            <person name="Quetier F."/>
            <person name="Town C.D."/>
            <person name="Roe B.A."/>
        </authorList>
    </citation>
    <scope>NUCLEOTIDE SEQUENCE [LARGE SCALE GENOMIC DNA]</scope>
    <source>
        <strain evidence="6">A17</strain>
        <strain evidence="7 8">cv. Jemalong A17</strain>
    </source>
</reference>
<dbReference type="FunFam" id="3.40.50.10140:FF:000007">
    <property type="entry name" value="Disease resistance protein (TIR-NBS-LRR class)"/>
    <property type="match status" value="1"/>
</dbReference>
<dbReference type="PRINTS" id="PR00364">
    <property type="entry name" value="DISEASERSIST"/>
</dbReference>
<dbReference type="Gene3D" id="3.40.50.10140">
    <property type="entry name" value="Toll/interleukin-1 receptor homology (TIR) domain"/>
    <property type="match status" value="1"/>
</dbReference>
<dbReference type="InterPro" id="IPR044974">
    <property type="entry name" value="Disease_R_plants"/>
</dbReference>
<sequence>MGNEKNSESSSSMPNLTWGTNEKWLKWHVLELGSCPGPISESVRIHDVFLSFRGVDTRSTFVSHLYTALRNAVIKVFQDDSGLQRGDYISTSLFRAIEESQISLIVFSKNYANSKWCLDELEKIMKCYRTIGQKVVSVFYHLEPSEVRHQTGEFGISFLSLLYELLPQTSMFRSYNIRFLTTKIWNKKKFTQDWIEALRQVASIAGFEILKSRNESEYINAIVDLISDLLNKTDLFISDNPVGIQSRVKDVINCLDFGSNGVQLVGMWGMGGFGKTTIAKAVYNKIGREFEGRSFLANIREVWKQDGRQMVLQEQLLSDICKEITKISYIDKGKNTLKDKLCGKRVLIVLDDVSTLDQLNTLCASREWFGKGSVIIITTRDLVLLRGRVDRIYIMTVMNESESIELFSWNAFKQARPKVDFSEISMNVVNYSGGLPLALEVLGRYLFARGVTEWQCVLEKLKRIPNDQVQKKLRISYDDLEDTDEQEIFLDIAFFLIGMDRNDVILILNDCGLHAEIGISVLVERSLVSVDDKNRLGMHDLLRDMGRGIVLEESPKSPEKRSRLLYPEDVIDVLSKQTGEESVMGLALKLPKANEYCKANENFFSTDSFEKMKGLRLLQLAEVKLDGDFRYVSRELRLLSWNGLSHIPENFTSGKKLVSIKLENANVHLLWNESMFMRCLKKLKVLNLSHSHNLTESLDFFMLPNLEKIVLKDSTSPVSKDSLKYDLFDIGMNCQNTNNLTDILQNMNVNGCLLPGDNYPNWLNFNCQGSSVTFKVPVVKGRMLKSIMICIVYSSTPDNIRSDGPTALLVKNHTKATIQFYKRGAPKCRLRLLSSIEPGNKVEVAVVYENNFIVEQTFLYLVYDEPDLTSYRKKKNRVE</sequence>
<keyword evidence="8" id="KW-1185">Reference proteome</keyword>
<feature type="domain" description="TIR" evidence="5">
    <location>
        <begin position="44"/>
        <end position="230"/>
    </location>
</feature>
<dbReference type="InterPro" id="IPR027417">
    <property type="entry name" value="P-loop_NTPase"/>
</dbReference>
<reference evidence="7" key="3">
    <citation type="submission" date="2015-04" db="UniProtKB">
        <authorList>
            <consortium name="EnsemblPlants"/>
        </authorList>
    </citation>
    <scope>IDENTIFICATION</scope>
    <source>
        <strain evidence="7">cv. Jemalong A17</strain>
    </source>
</reference>
<evidence type="ECO:0000313" key="8">
    <source>
        <dbReference type="Proteomes" id="UP000002051"/>
    </source>
</evidence>
<dbReference type="SUPFAM" id="SSF52058">
    <property type="entry name" value="L domain-like"/>
    <property type="match status" value="1"/>
</dbReference>
<keyword evidence="1" id="KW-0433">Leucine-rich repeat</keyword>
<dbReference type="GO" id="GO:0043531">
    <property type="term" value="F:ADP binding"/>
    <property type="evidence" value="ECO:0007669"/>
    <property type="project" value="InterPro"/>
</dbReference>
<evidence type="ECO:0000256" key="4">
    <source>
        <dbReference type="ARBA" id="ARBA00023027"/>
    </source>
</evidence>
<dbReference type="InterPro" id="IPR042197">
    <property type="entry name" value="Apaf_helical"/>
</dbReference>
<dbReference type="PANTHER" id="PTHR11017:SF271">
    <property type="entry name" value="DISEASE RESISTANCE PROTEIN (TIR-NBS-LRR CLASS) FAMILY"/>
    <property type="match status" value="1"/>
</dbReference>
<evidence type="ECO:0000256" key="1">
    <source>
        <dbReference type="ARBA" id="ARBA00022614"/>
    </source>
</evidence>
<dbReference type="InterPro" id="IPR058192">
    <property type="entry name" value="WHD_ROQ1-like"/>
</dbReference>
<evidence type="ECO:0000256" key="3">
    <source>
        <dbReference type="ARBA" id="ARBA00022821"/>
    </source>
</evidence>
<dbReference type="EnsemblPlants" id="KEH37900">
    <property type="protein sequence ID" value="KEH37900"/>
    <property type="gene ID" value="MTR_2g450830"/>
</dbReference>
<dbReference type="GO" id="GO:0006952">
    <property type="term" value="P:defense response"/>
    <property type="evidence" value="ECO:0007669"/>
    <property type="project" value="UniProtKB-KW"/>
</dbReference>
<keyword evidence="3" id="KW-0611">Plant defense</keyword>
<evidence type="ECO:0000313" key="6">
    <source>
        <dbReference type="EMBL" id="KEH37900.1"/>
    </source>
</evidence>
<organism evidence="6 8">
    <name type="scientific">Medicago truncatula</name>
    <name type="common">Barrel medic</name>
    <name type="synonym">Medicago tribuloides</name>
    <dbReference type="NCBI Taxonomy" id="3880"/>
    <lineage>
        <taxon>Eukaryota</taxon>
        <taxon>Viridiplantae</taxon>
        <taxon>Streptophyta</taxon>
        <taxon>Embryophyta</taxon>
        <taxon>Tracheophyta</taxon>
        <taxon>Spermatophyta</taxon>
        <taxon>Magnoliopsida</taxon>
        <taxon>eudicotyledons</taxon>
        <taxon>Gunneridae</taxon>
        <taxon>Pentapetalae</taxon>
        <taxon>rosids</taxon>
        <taxon>fabids</taxon>
        <taxon>Fabales</taxon>
        <taxon>Fabaceae</taxon>
        <taxon>Papilionoideae</taxon>
        <taxon>50 kb inversion clade</taxon>
        <taxon>NPAAA clade</taxon>
        <taxon>Hologalegina</taxon>
        <taxon>IRL clade</taxon>
        <taxon>Trifolieae</taxon>
        <taxon>Medicago</taxon>
    </lineage>
</organism>
<dbReference type="Pfam" id="PF01582">
    <property type="entry name" value="TIR"/>
    <property type="match status" value="1"/>
</dbReference>
<keyword evidence="4" id="KW-0520">NAD</keyword>
<dbReference type="EMBL" id="CM001218">
    <property type="protein sequence ID" value="KEH37900.1"/>
    <property type="molecule type" value="Genomic_DNA"/>
</dbReference>
<evidence type="ECO:0000313" key="7">
    <source>
        <dbReference type="EnsemblPlants" id="KEH37900"/>
    </source>
</evidence>
<dbReference type="InterPro" id="IPR035897">
    <property type="entry name" value="Toll_tir_struct_dom_sf"/>
</dbReference>
<keyword evidence="2" id="KW-0677">Repeat</keyword>
<dbReference type="Pfam" id="PF00931">
    <property type="entry name" value="NB-ARC"/>
    <property type="match status" value="1"/>
</dbReference>
<dbReference type="PROSITE" id="PS50104">
    <property type="entry name" value="TIR"/>
    <property type="match status" value="1"/>
</dbReference>
<protein>
    <submittedName>
        <fullName evidence="6">Disease resistance protein (TIR-NBS-LRR class)</fullName>
    </submittedName>
</protein>
<dbReference type="InterPro" id="IPR002182">
    <property type="entry name" value="NB-ARC"/>
</dbReference>
<dbReference type="SUPFAM" id="SSF46785">
    <property type="entry name" value="Winged helix' DNA-binding domain"/>
    <property type="match status" value="1"/>
</dbReference>
<dbReference type="AlphaFoldDB" id="A0A072VIE9"/>
<dbReference type="Proteomes" id="UP000002051">
    <property type="component" value="Chromosome 2"/>
</dbReference>
<reference evidence="6 8" key="2">
    <citation type="journal article" date="2014" name="BMC Genomics">
        <title>An improved genome release (version Mt4.0) for the model legume Medicago truncatula.</title>
        <authorList>
            <person name="Tang H."/>
            <person name="Krishnakumar V."/>
            <person name="Bidwell S."/>
            <person name="Rosen B."/>
            <person name="Chan A."/>
            <person name="Zhou S."/>
            <person name="Gentzbittel L."/>
            <person name="Childs K.L."/>
            <person name="Yandell M."/>
            <person name="Gundlach H."/>
            <person name="Mayer K.F."/>
            <person name="Schwartz D.C."/>
            <person name="Town C.D."/>
        </authorList>
    </citation>
    <scope>GENOME REANNOTATION</scope>
    <source>
        <strain evidence="6">A17</strain>
        <strain evidence="7 8">cv. Jemalong A17</strain>
    </source>
</reference>
<proteinExistence type="predicted"/>
<dbReference type="Gene3D" id="3.40.50.300">
    <property type="entry name" value="P-loop containing nucleotide triphosphate hydrolases"/>
    <property type="match status" value="1"/>
</dbReference>
<dbReference type="SUPFAM" id="SSF52200">
    <property type="entry name" value="Toll/Interleukin receptor TIR domain"/>
    <property type="match status" value="1"/>
</dbReference>
<evidence type="ECO:0000256" key="2">
    <source>
        <dbReference type="ARBA" id="ARBA00022737"/>
    </source>
</evidence>
<dbReference type="SMART" id="SM00255">
    <property type="entry name" value="TIR"/>
    <property type="match status" value="1"/>
</dbReference>
<dbReference type="PANTHER" id="PTHR11017">
    <property type="entry name" value="LEUCINE-RICH REPEAT-CONTAINING PROTEIN"/>
    <property type="match status" value="1"/>
</dbReference>
<dbReference type="HOGENOM" id="CLU_001561_1_1_1"/>
<dbReference type="InterPro" id="IPR000157">
    <property type="entry name" value="TIR_dom"/>
</dbReference>
<dbReference type="SUPFAM" id="SSF52540">
    <property type="entry name" value="P-loop containing nucleoside triphosphate hydrolases"/>
    <property type="match status" value="1"/>
</dbReference>
<gene>
    <name evidence="6" type="ordered locus">MTR_2g450830</name>
</gene>
<dbReference type="InterPro" id="IPR036390">
    <property type="entry name" value="WH_DNA-bd_sf"/>
</dbReference>
<dbReference type="Pfam" id="PF23282">
    <property type="entry name" value="WHD_ROQ1"/>
    <property type="match status" value="1"/>
</dbReference>
<dbReference type="Gene3D" id="3.80.10.10">
    <property type="entry name" value="Ribonuclease Inhibitor"/>
    <property type="match status" value="1"/>
</dbReference>
<name>A0A072VIE9_MEDTR</name>